<sequence length="497" mass="55005">MNDKTFASTPSVPKTSTLVPKQRDWAKDLLSIPSDGVSELTRLATLAAGPFHVLNTQVFRQNLNAFAAVCERHGVDSHIYFAHKANKSACWIPAVAEEGHRVDVASGEELTGALGAGVCAADLVVTGAEKSQSLLTLALRQRVLIAVDSPSELFRINSLAKDLGVVDAPVLIRLLPEEQPETRFGTSMAQWLRELEALREQSSNGIDCRGVTFHLNGYSPAQRNRQAHKALDFMEILRIKGWTAEMLDIGGGFSVQYCEPSQWEMFREKVIDSPDKRDYFHSGRIPEGLYPYGGQGNDGPEMLDEILSGVANSPSVERIDKTSTSLAERLKNGRFQLAIEPGRAALDGCGLSVFPIQGVKWRDDYIIITVAGLSMSLSEQWKGSEYMPDMTLWENPGSDDGANYMGRPSGGSNCLSRSVGVCVGGSSCMEYDMLTWRKVQMNRIPRVGDLVIYHNTAGYQMDKNESEFHQIRLPMRFVWEGRGSLPKIDRPLYRELV</sequence>
<dbReference type="RefSeq" id="WP_016422023.1">
    <property type="nucleotide sequence ID" value="NZ_CP066023.1"/>
</dbReference>
<protein>
    <recommendedName>
        <fullName evidence="3">Orn/DAP/Arg decarboxylase 2 N-terminal domain-containing protein</fullName>
    </recommendedName>
</protein>
<feature type="domain" description="Orn/DAP/Arg decarboxylase 2 N-terminal" evidence="3">
    <location>
        <begin position="76"/>
        <end position="270"/>
    </location>
</feature>
<dbReference type="InterPro" id="IPR029066">
    <property type="entry name" value="PLP-binding_barrel"/>
</dbReference>
<comment type="cofactor">
    <cofactor evidence="1">
        <name>pyridoxal 5'-phosphate</name>
        <dbReference type="ChEBI" id="CHEBI:597326"/>
    </cofactor>
</comment>
<reference evidence="4 5" key="1">
    <citation type="submission" date="2020-12" db="EMBL/GenBank/DDBJ databases">
        <title>FDA dAtabase for Regulatory Grade micrObial Sequences (FDA-ARGOS): Supporting development and validation of Infectious Disease Dx tests.</title>
        <authorList>
            <person name="Sproer C."/>
            <person name="Gronow S."/>
            <person name="Severitt S."/>
            <person name="Schroder I."/>
            <person name="Tallon L."/>
            <person name="Sadzewicz L."/>
            <person name="Zhao X."/>
            <person name="Boylan J."/>
            <person name="Ott S."/>
            <person name="Bowen H."/>
            <person name="Vavikolanu K."/>
            <person name="Mehta A."/>
            <person name="Aluvathingal J."/>
            <person name="Nadendla S."/>
            <person name="Lowell S."/>
            <person name="Myers T."/>
            <person name="Yan Y."/>
            <person name="Sichtig H."/>
        </authorList>
    </citation>
    <scope>NUCLEOTIDE SEQUENCE [LARGE SCALE GENOMIC DNA]</scope>
    <source>
        <strain evidence="4 5">FDAARGOS_991</strain>
    </source>
</reference>
<dbReference type="InterPro" id="IPR022644">
    <property type="entry name" value="De-COase2_N"/>
</dbReference>
<dbReference type="SUPFAM" id="SSF51419">
    <property type="entry name" value="PLP-binding barrel"/>
    <property type="match status" value="1"/>
</dbReference>
<organism evidence="4 5">
    <name type="scientific">Corynebacterium amycolatum</name>
    <dbReference type="NCBI Taxonomy" id="43765"/>
    <lineage>
        <taxon>Bacteria</taxon>
        <taxon>Bacillati</taxon>
        <taxon>Actinomycetota</taxon>
        <taxon>Actinomycetes</taxon>
        <taxon>Mycobacteriales</taxon>
        <taxon>Corynebacteriaceae</taxon>
        <taxon>Corynebacterium</taxon>
    </lineage>
</organism>
<evidence type="ECO:0000313" key="5">
    <source>
        <dbReference type="Proteomes" id="UP000595198"/>
    </source>
</evidence>
<name>A0A7T4KRT5_CORAY</name>
<dbReference type="Gene3D" id="3.20.20.10">
    <property type="entry name" value="Alanine racemase"/>
    <property type="match status" value="1"/>
</dbReference>
<dbReference type="InterPro" id="IPR009006">
    <property type="entry name" value="Ala_racemase/Decarboxylase_C"/>
</dbReference>
<dbReference type="PANTHER" id="PTHR43727:SF2">
    <property type="entry name" value="GROUP IV DECARBOXYLASE"/>
    <property type="match status" value="1"/>
</dbReference>
<dbReference type="Gene3D" id="2.40.37.10">
    <property type="entry name" value="Lyase, Ornithine Decarboxylase, Chain A, domain 1"/>
    <property type="match status" value="1"/>
</dbReference>
<dbReference type="PANTHER" id="PTHR43727">
    <property type="entry name" value="DIAMINOPIMELATE DECARBOXYLASE"/>
    <property type="match status" value="1"/>
</dbReference>
<evidence type="ECO:0000259" key="3">
    <source>
        <dbReference type="Pfam" id="PF02784"/>
    </source>
</evidence>
<keyword evidence="2" id="KW-0663">Pyridoxal phosphate</keyword>
<dbReference type="Pfam" id="PF02784">
    <property type="entry name" value="Orn_Arg_deC_N"/>
    <property type="match status" value="1"/>
</dbReference>
<evidence type="ECO:0000313" key="4">
    <source>
        <dbReference type="EMBL" id="QQB83560.1"/>
    </source>
</evidence>
<proteinExistence type="predicted"/>
<dbReference type="EMBL" id="CP066023">
    <property type="protein sequence ID" value="QQB83560.1"/>
    <property type="molecule type" value="Genomic_DNA"/>
</dbReference>
<dbReference type="SUPFAM" id="SSF50621">
    <property type="entry name" value="Alanine racemase C-terminal domain-like"/>
    <property type="match status" value="1"/>
</dbReference>
<evidence type="ECO:0000256" key="1">
    <source>
        <dbReference type="ARBA" id="ARBA00001933"/>
    </source>
</evidence>
<dbReference type="Proteomes" id="UP000595198">
    <property type="component" value="Chromosome"/>
</dbReference>
<gene>
    <name evidence="4" type="ORF">I6H48_05000</name>
</gene>
<evidence type="ECO:0000256" key="2">
    <source>
        <dbReference type="ARBA" id="ARBA00022898"/>
    </source>
</evidence>
<accession>A0A7T4KRT5</accession>
<keyword evidence="5" id="KW-1185">Reference proteome</keyword>